<dbReference type="InterPro" id="IPR020568">
    <property type="entry name" value="Ribosomal_Su5_D2-typ_SF"/>
</dbReference>
<proteinExistence type="inferred from homology"/>
<dbReference type="InterPro" id="IPR045006">
    <property type="entry name" value="CHLI-like"/>
</dbReference>
<comment type="similarity">
    <text evidence="1">Belongs to the Mg-chelatase subunits D/I family. ComM subfamily.</text>
</comment>
<sequence length="506" mass="52125">MALARTWSVGLVGVRGALVEVEVDLAPGVPTVVLVGLPDAVVRQSVDRVRAAVVNSGHDFPLRRVTIGLSPAAMPKQGSGFDLALAVAVLAAVGVVPAERVRELVLLGELGLDGSLRTVRGVLPAALAAARAGHRQVVVPAGNADEAALVEGVEVLAAETLGQVVAHLAGGTAIPVHERASAAPEPPGPDLADVVGQTAGRRAVEVAAAGGHHLFLTGPPGAGKTMLAERLPGLLPPLDERAAMEVTAIASVAGTLPPGAPLVRRPTFESPHHSATMAALVGGGSGQIRPGALCRAHLGVLFLDEAPEFPRAVLDTLRQPLERGEVTIHRANGSATFPCRAQLVLAANPCPCASAAGDTACTCSPLERRRYQARLSGPLLDRIDLRVTLPAVSRAAWLDGVAPPESTQVVARRVRAAREAAAARLAGTGLTLNSAVPGRLLRERWPVPRRALALAERALERGSLSVRGFDRVLRVAWTLADLAGLGTPGPDQIAEALGMRLSRAAA</sequence>
<dbReference type="SUPFAM" id="SSF52540">
    <property type="entry name" value="P-loop containing nucleoside triphosphate hydrolases"/>
    <property type="match status" value="1"/>
</dbReference>
<evidence type="ECO:0000313" key="3">
    <source>
        <dbReference type="EMBL" id="TWH73874.1"/>
    </source>
</evidence>
<dbReference type="SMART" id="SM00382">
    <property type="entry name" value="AAA"/>
    <property type="match status" value="1"/>
</dbReference>
<name>A0A562ITJ7_9ACTN</name>
<dbReference type="OrthoDB" id="9813147at2"/>
<protein>
    <submittedName>
        <fullName evidence="3">Magnesium chelatase family protein</fullName>
    </submittedName>
</protein>
<dbReference type="PANTHER" id="PTHR32039:SF7">
    <property type="entry name" value="COMPETENCE PROTEIN COMM"/>
    <property type="match status" value="1"/>
</dbReference>
<dbReference type="EMBL" id="VLKF01000001">
    <property type="protein sequence ID" value="TWH73874.1"/>
    <property type="molecule type" value="Genomic_DNA"/>
</dbReference>
<dbReference type="NCBIfam" id="TIGR00368">
    <property type="entry name" value="YifB family Mg chelatase-like AAA ATPase"/>
    <property type="match status" value="1"/>
</dbReference>
<comment type="caution">
    <text evidence="3">The sequence shown here is derived from an EMBL/GenBank/DDBJ whole genome shotgun (WGS) entry which is preliminary data.</text>
</comment>
<dbReference type="InterPro" id="IPR014721">
    <property type="entry name" value="Ribsml_uS5_D2-typ_fold_subgr"/>
</dbReference>
<dbReference type="Pfam" id="PF13335">
    <property type="entry name" value="Mg_chelatase_C"/>
    <property type="match status" value="1"/>
</dbReference>
<dbReference type="RefSeq" id="WP_153362003.1">
    <property type="nucleotide sequence ID" value="NZ_JABGDC010000185.1"/>
</dbReference>
<dbReference type="SUPFAM" id="SSF54211">
    <property type="entry name" value="Ribosomal protein S5 domain 2-like"/>
    <property type="match status" value="1"/>
</dbReference>
<dbReference type="AlphaFoldDB" id="A0A562ITJ7"/>
<gene>
    <name evidence="3" type="ORF">JD78_02403</name>
</gene>
<organism evidence="3 4">
    <name type="scientific">Modestobacter roseus</name>
    <dbReference type="NCBI Taxonomy" id="1181884"/>
    <lineage>
        <taxon>Bacteria</taxon>
        <taxon>Bacillati</taxon>
        <taxon>Actinomycetota</taxon>
        <taxon>Actinomycetes</taxon>
        <taxon>Geodermatophilales</taxon>
        <taxon>Geodermatophilaceae</taxon>
        <taxon>Modestobacter</taxon>
    </lineage>
</organism>
<dbReference type="InterPro" id="IPR025158">
    <property type="entry name" value="Mg_chelat-rel_C"/>
</dbReference>
<dbReference type="InterPro" id="IPR003593">
    <property type="entry name" value="AAA+_ATPase"/>
</dbReference>
<evidence type="ECO:0000313" key="4">
    <source>
        <dbReference type="Proteomes" id="UP000321490"/>
    </source>
</evidence>
<dbReference type="Pfam" id="PF01078">
    <property type="entry name" value="Mg_chelatase"/>
    <property type="match status" value="1"/>
</dbReference>
<accession>A0A562ITJ7</accession>
<dbReference type="Pfam" id="PF13541">
    <property type="entry name" value="ChlI"/>
    <property type="match status" value="1"/>
</dbReference>
<dbReference type="InterPro" id="IPR000523">
    <property type="entry name" value="Mg_chelatse_chII-like_cat_dom"/>
</dbReference>
<reference evidence="3 4" key="1">
    <citation type="submission" date="2019-07" db="EMBL/GenBank/DDBJ databases">
        <title>R&amp;d 2014.</title>
        <authorList>
            <person name="Klenk H.-P."/>
        </authorList>
    </citation>
    <scope>NUCLEOTIDE SEQUENCE [LARGE SCALE GENOMIC DNA]</scope>
    <source>
        <strain evidence="3 4">DSM 45764</strain>
    </source>
</reference>
<dbReference type="GO" id="GO:0005524">
    <property type="term" value="F:ATP binding"/>
    <property type="evidence" value="ECO:0007669"/>
    <property type="project" value="InterPro"/>
</dbReference>
<dbReference type="Gene3D" id="3.30.230.10">
    <property type="match status" value="1"/>
</dbReference>
<feature type="domain" description="AAA+ ATPase" evidence="2">
    <location>
        <begin position="210"/>
        <end position="393"/>
    </location>
</feature>
<keyword evidence="4" id="KW-1185">Reference proteome</keyword>
<dbReference type="InterPro" id="IPR004482">
    <property type="entry name" value="Mg_chelat-rel"/>
</dbReference>
<dbReference type="PANTHER" id="PTHR32039">
    <property type="entry name" value="MAGNESIUM-CHELATASE SUBUNIT CHLI"/>
    <property type="match status" value="1"/>
</dbReference>
<dbReference type="Gene3D" id="3.40.50.300">
    <property type="entry name" value="P-loop containing nucleotide triphosphate hydrolases"/>
    <property type="match status" value="1"/>
</dbReference>
<dbReference type="CDD" id="cd00009">
    <property type="entry name" value="AAA"/>
    <property type="match status" value="1"/>
</dbReference>
<dbReference type="Proteomes" id="UP000321490">
    <property type="component" value="Unassembled WGS sequence"/>
</dbReference>
<dbReference type="InterPro" id="IPR027417">
    <property type="entry name" value="P-loop_NTPase"/>
</dbReference>
<evidence type="ECO:0000256" key="1">
    <source>
        <dbReference type="ARBA" id="ARBA00006354"/>
    </source>
</evidence>
<evidence type="ECO:0000259" key="2">
    <source>
        <dbReference type="SMART" id="SM00382"/>
    </source>
</evidence>